<accession>A0A6G8IEI8</accession>
<dbReference type="NCBIfam" id="TIGR01300">
    <property type="entry name" value="CPA3_mnhG_phaG"/>
    <property type="match status" value="1"/>
</dbReference>
<keyword evidence="3" id="KW-1185">Reference proteome</keyword>
<organism evidence="2 3">
    <name type="scientific">Hydrogenophaga crocea</name>
    <dbReference type="NCBI Taxonomy" id="2716225"/>
    <lineage>
        <taxon>Bacteria</taxon>
        <taxon>Pseudomonadati</taxon>
        <taxon>Pseudomonadota</taxon>
        <taxon>Betaproteobacteria</taxon>
        <taxon>Burkholderiales</taxon>
        <taxon>Comamonadaceae</taxon>
        <taxon>Hydrogenophaga</taxon>
    </lineage>
</organism>
<dbReference type="Gene3D" id="3.40.50.12370">
    <property type="match status" value="1"/>
</dbReference>
<dbReference type="Pfam" id="PF03334">
    <property type="entry name" value="PhaG_MnhG_YufB"/>
    <property type="match status" value="1"/>
</dbReference>
<keyword evidence="1" id="KW-0812">Transmembrane</keyword>
<dbReference type="SUPFAM" id="SSF52402">
    <property type="entry name" value="Adenine nucleotide alpha hydrolases-like"/>
    <property type="match status" value="1"/>
</dbReference>
<dbReference type="PANTHER" id="PTHR34703">
    <property type="entry name" value="ANTIPORTER SUBUNIT MNHG2-RELATED"/>
    <property type="match status" value="1"/>
</dbReference>
<evidence type="ECO:0000256" key="1">
    <source>
        <dbReference type="SAM" id="Phobius"/>
    </source>
</evidence>
<dbReference type="KEGG" id="hcz:G9Q37_04720"/>
<dbReference type="RefSeq" id="WP_166225281.1">
    <property type="nucleotide sequence ID" value="NZ_CP049989.1"/>
</dbReference>
<proteinExistence type="predicted"/>
<dbReference type="Proteomes" id="UP000503162">
    <property type="component" value="Chromosome"/>
</dbReference>
<feature type="transmembrane region" description="Helical" evidence="1">
    <location>
        <begin position="66"/>
        <end position="86"/>
    </location>
</feature>
<gene>
    <name evidence="2" type="ORF">G9Q37_04720</name>
</gene>
<evidence type="ECO:0000313" key="2">
    <source>
        <dbReference type="EMBL" id="QIM51488.1"/>
    </source>
</evidence>
<dbReference type="InterPro" id="IPR005133">
    <property type="entry name" value="PhaG_MnhG_YufB"/>
</dbReference>
<dbReference type="PANTHER" id="PTHR34703:SF1">
    <property type="entry name" value="ANTIPORTER SUBUNIT MNHG2-RELATED"/>
    <property type="match status" value="1"/>
</dbReference>
<evidence type="ECO:0000313" key="3">
    <source>
        <dbReference type="Proteomes" id="UP000503162"/>
    </source>
</evidence>
<dbReference type="GO" id="GO:0015385">
    <property type="term" value="F:sodium:proton antiporter activity"/>
    <property type="evidence" value="ECO:0007669"/>
    <property type="project" value="TreeGrafter"/>
</dbReference>
<dbReference type="AlphaFoldDB" id="A0A6G8IEI8"/>
<keyword evidence="1" id="KW-1133">Transmembrane helix</keyword>
<name>A0A6G8IEI8_9BURK</name>
<reference evidence="2 3" key="1">
    <citation type="submission" date="2020-03" db="EMBL/GenBank/DDBJ databases">
        <title>Hydrogenophaga sp. nov. isolated from cyanobacterial mat.</title>
        <authorList>
            <person name="Thorat V."/>
            <person name="Kirdat K."/>
            <person name="Tiwarekar B."/>
            <person name="Costa E.D."/>
            <person name="Yadav A."/>
        </authorList>
    </citation>
    <scope>NUCLEOTIDE SEQUENCE [LARGE SCALE GENOMIC DNA]</scope>
    <source>
        <strain evidence="2 3">BA0156</strain>
    </source>
</reference>
<dbReference type="NCBIfam" id="NF009314">
    <property type="entry name" value="PRK12674.1-2"/>
    <property type="match status" value="1"/>
</dbReference>
<protein>
    <submittedName>
        <fullName evidence="2">Na+/H+ antiporter subunit G</fullName>
    </submittedName>
</protein>
<keyword evidence="1" id="KW-0472">Membrane</keyword>
<sequence>MNALVETLGALLLLAGALLCLLAAVGVLRLPDFFLRTHAATKAGVAGSGLVLLGVAALLGEPGVWLKAALAVLFLLLTTPVAGHLIGRAGYVSGVPLWRGTHEDALAGVLPRAGEPDAEADGDGHADGPPVQRVVLALAHGPFIDAAIAQAVLLAQRHGAELHGVAVIDVPRLQNVGPVPIGAGWHAQRMREHRIAQARRAAADVLQRFEAAARASGLRWSARLDEGAPRALLRERCDAHTQLVLAAGAWFDQGVLGLRVDVAQRLDLALPRPLRVLG</sequence>
<dbReference type="EMBL" id="CP049989">
    <property type="protein sequence ID" value="QIM51488.1"/>
    <property type="molecule type" value="Genomic_DNA"/>
</dbReference>
<feature type="transmembrane region" description="Helical" evidence="1">
    <location>
        <begin position="39"/>
        <end position="59"/>
    </location>
</feature>